<evidence type="ECO:0000256" key="8">
    <source>
        <dbReference type="SAM" id="Phobius"/>
    </source>
</evidence>
<evidence type="ECO:0000256" key="2">
    <source>
        <dbReference type="ARBA" id="ARBA00022448"/>
    </source>
</evidence>
<keyword evidence="6 8" id="KW-1133">Transmembrane helix</keyword>
<dbReference type="SUPFAM" id="SSF90123">
    <property type="entry name" value="ABC transporter transmembrane region"/>
    <property type="match status" value="2"/>
</dbReference>
<feature type="transmembrane region" description="Helical" evidence="8">
    <location>
        <begin position="734"/>
        <end position="754"/>
    </location>
</feature>
<feature type="signal peptide" evidence="9">
    <location>
        <begin position="1"/>
        <end position="25"/>
    </location>
</feature>
<evidence type="ECO:0000256" key="9">
    <source>
        <dbReference type="SAM" id="SignalP"/>
    </source>
</evidence>
<dbReference type="PROSITE" id="PS50929">
    <property type="entry name" value="ABC_TM1F"/>
    <property type="match status" value="2"/>
</dbReference>
<dbReference type="SUPFAM" id="SSF52540">
    <property type="entry name" value="P-loop containing nucleoside triphosphate hydrolases"/>
    <property type="match status" value="2"/>
</dbReference>
<evidence type="ECO:0000259" key="10">
    <source>
        <dbReference type="PROSITE" id="PS50893"/>
    </source>
</evidence>
<feature type="domain" description="ABC transporter" evidence="10">
    <location>
        <begin position="1011"/>
        <end position="1244"/>
    </location>
</feature>
<dbReference type="CDD" id="cd03250">
    <property type="entry name" value="ABCC_MRP_domain1"/>
    <property type="match status" value="1"/>
</dbReference>
<dbReference type="Pfam" id="PF00005">
    <property type="entry name" value="ABC_tran"/>
    <property type="match status" value="2"/>
</dbReference>
<feature type="chain" id="PRO_5043787698" description="Multidrug resistance-associated protein lethal(2)03659" evidence="9">
    <location>
        <begin position="26"/>
        <end position="1270"/>
    </location>
</feature>
<keyword evidence="7 8" id="KW-0472">Membrane</keyword>
<feature type="transmembrane region" description="Helical" evidence="8">
    <location>
        <begin position="919"/>
        <end position="940"/>
    </location>
</feature>
<dbReference type="FunFam" id="3.40.50.300:FF:000163">
    <property type="entry name" value="Multidrug resistance-associated protein member 4"/>
    <property type="match status" value="1"/>
</dbReference>
<comment type="caution">
    <text evidence="12">The sequence shown here is derived from an EMBL/GenBank/DDBJ whole genome shotgun (WGS) entry which is preliminary data.</text>
</comment>
<dbReference type="PANTHER" id="PTHR24223:SF448">
    <property type="entry name" value="FI20146P1-RELATED"/>
    <property type="match status" value="1"/>
</dbReference>
<dbReference type="PROSITE" id="PS50893">
    <property type="entry name" value="ABC_TRANSPORTER_2"/>
    <property type="match status" value="2"/>
</dbReference>
<feature type="domain" description="ABC transporter" evidence="10">
    <location>
        <begin position="403"/>
        <end position="626"/>
    </location>
</feature>
<sequence>MHPREQANVLSSLFFCWIIPTFIKGYKKDLCEEDLYGPLKSHESGTLGDKLEEAWFAECQAKNKPSLIKCIWKVFKWEIILNGWLLFMIELGVKLAQPICLAKLMEFYIPNQSSVTKKEATIYASVIVLATFFNVLLGHHYMLGNQHLGMKTRVACCSLIYRKSMRLSKSALVNTTIGQMINLLSNDVNRFDTTFMHFHNFWAAPIQIIVITSLIYVMLGVYALAGIGFFLIFIPLQMFLGKKASKYRMRIAMKTDERVRLMNEIICGIQVIKMYTWEKSFAKLVEKARKLEVREIRATSFIRAIHSSLAMFLNRTAIFFSILVYIFSGYTPHAYYVFVVTAFFNVVRQSMVVHVPHVISSLAEASVSIKRIEDFLLREEISQIRPGKSVRGISMVNKKYSAVSIQDISAKWDVSNDDNTLSDLNFEVGSNELVAVIGTVGSGKTSLFHVILSELPVSKGYLHVNGIVSYASQEPWIFPGTIKDNILFGQDMDAGKYARVCQVCALERDFSMLPYGDESIVGERGVLLSGGQKARVNLARAIYKDADVYLLDDPLSAVDTEVGKQLFDNCILDYLRNKCVVLVTHQLQYLRMVDRIYILKRGRIEISGTFEQLYELGNEDLRTILLEHQDDDRSPGESRDTEKLNALKTPSEMKEYRHTGAIEKRVYRKYVKAGGGYFMGFLVIMLFIITQFSASFADYLLAYWVNLEQKKSASLNENTAVVHINIFGKTMNCVYFYTSLICFIIVVALIRSMTFMDFCMVASRNLHNKMFSSIVHTTMRFFNVNPSGRILNRFSKDMGSIDEVLPLGYSGYVTDLFERYVHNNTSRSSQSVVLNPIRCYTHNILPTEAVFFGEQSQYKENGSNMYARSPVFSQMSTSMQGLTTIRAFGVQENLKRVFDSHQNLHSSAFYMFLICNRAFGFWLDLHCVVYVGLVTMGFLMVSNESYGGNVGLAITQSLSLTGMFQWGMRQWSELENQMTSVERVLEYADLKPELDVQHENVSDDWPESGEVRFEDVSLKYSPEEPFVLNKVNFTAKPTEKIGIVGRTGAGKSSLIAALFRLAETEGKVVIDGVDTKTVPLQDVRSKISIIPQEPVLFSGTLRRNLDPFDLYDDGQLWNALREVELEELARELPLGLYSRVSEGGSNFSVGQRQLLCLARAIIRNNNILVLDEATANVDHETDGLIQRTIREKFRRCTVLTIAHRLNTIMDSDKILVMEAGSAVEFDHPHNLLQDKESAFNRLVNQTGKRMSQVLRRLAEKSYDYKTQEKS</sequence>
<dbReference type="InterPro" id="IPR011527">
    <property type="entry name" value="ABC1_TM_dom"/>
</dbReference>
<proteinExistence type="predicted"/>
<protein>
    <recommendedName>
        <fullName evidence="14">Multidrug resistance-associated protein lethal(2)03659</fullName>
    </recommendedName>
</protein>
<dbReference type="AlphaFoldDB" id="A0AAV8YU81"/>
<feature type="transmembrane region" description="Helical" evidence="8">
    <location>
        <begin position="333"/>
        <end position="351"/>
    </location>
</feature>
<evidence type="ECO:0000256" key="7">
    <source>
        <dbReference type="ARBA" id="ARBA00023136"/>
    </source>
</evidence>
<keyword evidence="4" id="KW-0547">Nucleotide-binding</keyword>
<reference evidence="12" key="1">
    <citation type="journal article" date="2023" name="Insect Mol. Biol.">
        <title>Genome sequencing provides insights into the evolution of gene families encoding plant cell wall-degrading enzymes in longhorned beetles.</title>
        <authorList>
            <person name="Shin N.R."/>
            <person name="Okamura Y."/>
            <person name="Kirsch R."/>
            <person name="Pauchet Y."/>
        </authorList>
    </citation>
    <scope>NUCLEOTIDE SEQUENCE</scope>
    <source>
        <strain evidence="12">AMC_N1</strain>
    </source>
</reference>
<evidence type="ECO:0000256" key="5">
    <source>
        <dbReference type="ARBA" id="ARBA00022840"/>
    </source>
</evidence>
<dbReference type="PROSITE" id="PS00211">
    <property type="entry name" value="ABC_TRANSPORTER_1"/>
    <property type="match status" value="2"/>
</dbReference>
<gene>
    <name evidence="12" type="ORF">NQ318_001403</name>
</gene>
<comment type="subcellular location">
    <subcellularLocation>
        <location evidence="1">Membrane</location>
        <topology evidence="1">Multi-pass membrane protein</topology>
    </subcellularLocation>
</comment>
<evidence type="ECO:0000256" key="3">
    <source>
        <dbReference type="ARBA" id="ARBA00022692"/>
    </source>
</evidence>
<keyword evidence="2" id="KW-0813">Transport</keyword>
<evidence type="ECO:0008006" key="14">
    <source>
        <dbReference type="Google" id="ProtNLM"/>
    </source>
</evidence>
<evidence type="ECO:0000256" key="6">
    <source>
        <dbReference type="ARBA" id="ARBA00022989"/>
    </source>
</evidence>
<evidence type="ECO:0000313" key="12">
    <source>
        <dbReference type="EMBL" id="KAJ8955573.1"/>
    </source>
</evidence>
<dbReference type="GO" id="GO:0140359">
    <property type="term" value="F:ABC-type transporter activity"/>
    <property type="evidence" value="ECO:0007669"/>
    <property type="project" value="InterPro"/>
</dbReference>
<feature type="transmembrane region" description="Helical" evidence="8">
    <location>
        <begin position="222"/>
        <end position="240"/>
    </location>
</feature>
<evidence type="ECO:0000259" key="11">
    <source>
        <dbReference type="PROSITE" id="PS50929"/>
    </source>
</evidence>
<dbReference type="Gene3D" id="1.20.1560.10">
    <property type="entry name" value="ABC transporter type 1, transmembrane domain"/>
    <property type="match status" value="3"/>
</dbReference>
<dbReference type="GO" id="GO:0016020">
    <property type="term" value="C:membrane"/>
    <property type="evidence" value="ECO:0007669"/>
    <property type="project" value="UniProtKB-SubCell"/>
</dbReference>
<dbReference type="InterPro" id="IPR017871">
    <property type="entry name" value="ABC_transporter-like_CS"/>
</dbReference>
<dbReference type="SMART" id="SM00382">
    <property type="entry name" value="AAA"/>
    <property type="match status" value="2"/>
</dbReference>
<dbReference type="Proteomes" id="UP001162162">
    <property type="component" value="Unassembled WGS sequence"/>
</dbReference>
<dbReference type="FunFam" id="1.20.1560.10:FF:000026">
    <property type="entry name" value="Multidrug resistance-associated protein lethal(2)03659"/>
    <property type="match status" value="1"/>
</dbReference>
<dbReference type="FunFam" id="1.20.1560.10:FF:000014">
    <property type="entry name" value="Multidrug resistance-associated protein member 4"/>
    <property type="match status" value="1"/>
</dbReference>
<feature type="domain" description="ABC transmembrane type-1" evidence="11">
    <location>
        <begin position="681"/>
        <end position="817"/>
    </location>
</feature>
<evidence type="ECO:0000313" key="13">
    <source>
        <dbReference type="Proteomes" id="UP001162162"/>
    </source>
</evidence>
<dbReference type="PANTHER" id="PTHR24223">
    <property type="entry name" value="ATP-BINDING CASSETTE SUB-FAMILY C"/>
    <property type="match status" value="1"/>
</dbReference>
<dbReference type="CDD" id="cd03244">
    <property type="entry name" value="ABCC_MRP_domain2"/>
    <property type="match status" value="1"/>
</dbReference>
<feature type="transmembrane region" description="Helical" evidence="8">
    <location>
        <begin position="79"/>
        <end position="100"/>
    </location>
</feature>
<dbReference type="Gene3D" id="3.40.50.300">
    <property type="entry name" value="P-loop containing nucleotide triphosphate hydrolases"/>
    <property type="match status" value="2"/>
</dbReference>
<feature type="transmembrane region" description="Helical" evidence="8">
    <location>
        <begin position="120"/>
        <end position="143"/>
    </location>
</feature>
<dbReference type="InterPro" id="IPR027417">
    <property type="entry name" value="P-loop_NTPase"/>
</dbReference>
<dbReference type="EMBL" id="JAPWTK010000037">
    <property type="protein sequence ID" value="KAJ8955573.1"/>
    <property type="molecule type" value="Genomic_DNA"/>
</dbReference>
<keyword evidence="9" id="KW-0732">Signal</keyword>
<evidence type="ECO:0000256" key="1">
    <source>
        <dbReference type="ARBA" id="ARBA00004141"/>
    </source>
</evidence>
<dbReference type="FunFam" id="3.40.50.300:FF:000482">
    <property type="entry name" value="Multidrug resistance-associated protein member 4"/>
    <property type="match status" value="1"/>
</dbReference>
<dbReference type="InterPro" id="IPR003593">
    <property type="entry name" value="AAA+_ATPase"/>
</dbReference>
<feature type="transmembrane region" description="Helical" evidence="8">
    <location>
        <begin position="674"/>
        <end position="694"/>
    </location>
</feature>
<keyword evidence="3 8" id="KW-0812">Transmembrane</keyword>
<keyword evidence="5" id="KW-0067">ATP-binding</keyword>
<feature type="domain" description="ABC transmembrane type-1" evidence="11">
    <location>
        <begin position="85"/>
        <end position="346"/>
    </location>
</feature>
<name>A0AAV8YU81_9CUCU</name>
<dbReference type="InterPro" id="IPR050173">
    <property type="entry name" value="ABC_transporter_C-like"/>
</dbReference>
<dbReference type="InterPro" id="IPR003439">
    <property type="entry name" value="ABC_transporter-like_ATP-bd"/>
</dbReference>
<organism evidence="12 13">
    <name type="scientific">Aromia moschata</name>
    <dbReference type="NCBI Taxonomy" id="1265417"/>
    <lineage>
        <taxon>Eukaryota</taxon>
        <taxon>Metazoa</taxon>
        <taxon>Ecdysozoa</taxon>
        <taxon>Arthropoda</taxon>
        <taxon>Hexapoda</taxon>
        <taxon>Insecta</taxon>
        <taxon>Pterygota</taxon>
        <taxon>Neoptera</taxon>
        <taxon>Endopterygota</taxon>
        <taxon>Coleoptera</taxon>
        <taxon>Polyphaga</taxon>
        <taxon>Cucujiformia</taxon>
        <taxon>Chrysomeloidea</taxon>
        <taxon>Cerambycidae</taxon>
        <taxon>Cerambycinae</taxon>
        <taxon>Callichromatini</taxon>
        <taxon>Aromia</taxon>
    </lineage>
</organism>
<evidence type="ECO:0000256" key="4">
    <source>
        <dbReference type="ARBA" id="ARBA00022741"/>
    </source>
</evidence>
<dbReference type="Pfam" id="PF00664">
    <property type="entry name" value="ABC_membrane"/>
    <property type="match status" value="2"/>
</dbReference>
<keyword evidence="13" id="KW-1185">Reference proteome</keyword>
<feature type="transmembrane region" description="Helical" evidence="8">
    <location>
        <begin position="198"/>
        <end position="216"/>
    </location>
</feature>
<dbReference type="GO" id="GO:0016887">
    <property type="term" value="F:ATP hydrolysis activity"/>
    <property type="evidence" value="ECO:0007669"/>
    <property type="project" value="InterPro"/>
</dbReference>
<dbReference type="GO" id="GO:0005524">
    <property type="term" value="F:ATP binding"/>
    <property type="evidence" value="ECO:0007669"/>
    <property type="project" value="UniProtKB-KW"/>
</dbReference>
<dbReference type="InterPro" id="IPR036640">
    <property type="entry name" value="ABC1_TM_sf"/>
</dbReference>
<feature type="transmembrane region" description="Helical" evidence="8">
    <location>
        <begin position="304"/>
        <end position="327"/>
    </location>
</feature>
<accession>A0AAV8YU81</accession>